<dbReference type="SUPFAM" id="SSF54292">
    <property type="entry name" value="2Fe-2S ferredoxin-like"/>
    <property type="match status" value="1"/>
</dbReference>
<dbReference type="InterPro" id="IPR036010">
    <property type="entry name" value="2Fe-2S_ferredoxin-like_sf"/>
</dbReference>
<organism evidence="2">
    <name type="scientific">hydrothermal vent metagenome</name>
    <dbReference type="NCBI Taxonomy" id="652676"/>
    <lineage>
        <taxon>unclassified sequences</taxon>
        <taxon>metagenomes</taxon>
        <taxon>ecological metagenomes</taxon>
    </lineage>
</organism>
<proteinExistence type="predicted"/>
<name>A0A3B0RYT3_9ZZZZ</name>
<accession>A0A3B0RYT3</accession>
<dbReference type="EMBL" id="UOEE01000240">
    <property type="protein sequence ID" value="VAV97169.1"/>
    <property type="molecule type" value="Genomic_DNA"/>
</dbReference>
<evidence type="ECO:0000259" key="1">
    <source>
        <dbReference type="PROSITE" id="PS51085"/>
    </source>
</evidence>
<dbReference type="PROSITE" id="PS51085">
    <property type="entry name" value="2FE2S_FER_2"/>
    <property type="match status" value="1"/>
</dbReference>
<dbReference type="AlphaFoldDB" id="A0A3B0RYT3"/>
<protein>
    <submittedName>
        <fullName evidence="2">NAD-dependent formate dehydrogenase alpha subunit</fullName>
    </submittedName>
</protein>
<dbReference type="Gene3D" id="3.10.20.740">
    <property type="match status" value="1"/>
</dbReference>
<evidence type="ECO:0000313" key="2">
    <source>
        <dbReference type="EMBL" id="VAV97169.1"/>
    </source>
</evidence>
<dbReference type="CDD" id="cd00207">
    <property type="entry name" value="fer2"/>
    <property type="match status" value="1"/>
</dbReference>
<dbReference type="Pfam" id="PF13510">
    <property type="entry name" value="Fer2_4"/>
    <property type="match status" value="1"/>
</dbReference>
<feature type="non-terminal residue" evidence="2">
    <location>
        <position position="99"/>
    </location>
</feature>
<dbReference type="InterPro" id="IPR001041">
    <property type="entry name" value="2Fe-2S_ferredoxin-type"/>
</dbReference>
<reference evidence="2" key="1">
    <citation type="submission" date="2018-06" db="EMBL/GenBank/DDBJ databases">
        <authorList>
            <person name="Zhirakovskaya E."/>
        </authorList>
    </citation>
    <scope>NUCLEOTIDE SEQUENCE</scope>
</reference>
<feature type="domain" description="2Fe-2S ferredoxin-type" evidence="1">
    <location>
        <begin position="18"/>
        <end position="96"/>
    </location>
</feature>
<gene>
    <name evidence="2" type="ORF">MNBD_ALPHA06-927</name>
</gene>
<dbReference type="GO" id="GO:0051536">
    <property type="term" value="F:iron-sulfur cluster binding"/>
    <property type="evidence" value="ECO:0007669"/>
    <property type="project" value="InterPro"/>
</dbReference>
<sequence length="99" mass="10465">MTILIEQDFGTKDRGNAQTVSLEIDGQTITAPVGISVMRAAELAGISIPRLCATDTLEAFGSCRLCLVEVKGKPGTPASCTTLVEDGLQVITRSEKLQN</sequence>